<gene>
    <name evidence="2" type="ORF">BDW42DRAFT_136797</name>
</gene>
<reference evidence="3" key="1">
    <citation type="submission" date="2017-12" db="EMBL/GenBank/DDBJ databases">
        <authorList>
            <consortium name="DOE Joint Genome Institute"/>
            <person name="Mondo S.J."/>
            <person name="Kjaerbolling I."/>
            <person name="Vesth T.C."/>
            <person name="Frisvad J.C."/>
            <person name="Nybo J.L."/>
            <person name="Theobald S."/>
            <person name="Kuo A."/>
            <person name="Bowyer P."/>
            <person name="Matsuda Y."/>
            <person name="Lyhne E.K."/>
            <person name="Kogle M.E."/>
            <person name="Clum A."/>
            <person name="Lipzen A."/>
            <person name="Salamov A."/>
            <person name="Ngan C.Y."/>
            <person name="Daum C."/>
            <person name="Chiniquy J."/>
            <person name="Barry K."/>
            <person name="LaButti K."/>
            <person name="Haridas S."/>
            <person name="Simmons B.A."/>
            <person name="Magnuson J.K."/>
            <person name="Mortensen U.H."/>
            <person name="Larsen T.O."/>
            <person name="Grigoriev I.V."/>
            <person name="Baker S.E."/>
            <person name="Andersen M.R."/>
            <person name="Nordberg H.P."/>
            <person name="Cantor M.N."/>
            <person name="Hua S.X."/>
        </authorList>
    </citation>
    <scope>NUCLEOTIDE SEQUENCE [LARGE SCALE GENOMIC DNA]</scope>
    <source>
        <strain evidence="3">IBT 19404</strain>
    </source>
</reference>
<evidence type="ECO:0000256" key="1">
    <source>
        <dbReference type="SAM" id="Phobius"/>
    </source>
</evidence>
<name>A0A2J5HPD5_9EURO</name>
<organism evidence="2 3">
    <name type="scientific">Aspergillus taichungensis</name>
    <dbReference type="NCBI Taxonomy" id="482145"/>
    <lineage>
        <taxon>Eukaryota</taxon>
        <taxon>Fungi</taxon>
        <taxon>Dikarya</taxon>
        <taxon>Ascomycota</taxon>
        <taxon>Pezizomycotina</taxon>
        <taxon>Eurotiomycetes</taxon>
        <taxon>Eurotiomycetidae</taxon>
        <taxon>Eurotiales</taxon>
        <taxon>Aspergillaceae</taxon>
        <taxon>Aspergillus</taxon>
        <taxon>Aspergillus subgen. Circumdati</taxon>
    </lineage>
</organism>
<feature type="transmembrane region" description="Helical" evidence="1">
    <location>
        <begin position="45"/>
        <end position="65"/>
    </location>
</feature>
<dbReference type="AlphaFoldDB" id="A0A2J5HPD5"/>
<dbReference type="EMBL" id="KZ559568">
    <property type="protein sequence ID" value="PLN78959.1"/>
    <property type="molecule type" value="Genomic_DNA"/>
</dbReference>
<keyword evidence="1" id="KW-0812">Transmembrane</keyword>
<evidence type="ECO:0000313" key="3">
    <source>
        <dbReference type="Proteomes" id="UP000235023"/>
    </source>
</evidence>
<keyword evidence="1" id="KW-1133">Transmembrane helix</keyword>
<keyword evidence="3" id="KW-1185">Reference proteome</keyword>
<accession>A0A2J5HPD5</accession>
<sequence length="156" mass="17522">MNGQRGRENLPPQIAEKATLDFAHVGSSFLLPAVGSASRMDSLVLLFHIPILCFFFPLVHFSLSIPPIAFQFQMKSCRGYNRRSGANSTSTTHHASPGYPQESQSWYASIRIGAKISSLGWMLHVKREFEKKSILLKLDILLVWPRWLAPRQAASL</sequence>
<evidence type="ECO:0000313" key="2">
    <source>
        <dbReference type="EMBL" id="PLN78959.1"/>
    </source>
</evidence>
<proteinExistence type="predicted"/>
<dbReference type="Proteomes" id="UP000235023">
    <property type="component" value="Unassembled WGS sequence"/>
</dbReference>
<protein>
    <submittedName>
        <fullName evidence="2">Uncharacterized protein</fullName>
    </submittedName>
</protein>
<keyword evidence="1" id="KW-0472">Membrane</keyword>